<dbReference type="InterPro" id="IPR044862">
    <property type="entry name" value="Pro_4_hyd_alph_FE2OG_OXY"/>
</dbReference>
<keyword evidence="4" id="KW-0223">Dioxygenase</keyword>
<keyword evidence="5" id="KW-0560">Oxidoreductase</keyword>
<dbReference type="AlphaFoldDB" id="A0A6U8J1T4"/>
<dbReference type="PROSITE" id="PS51471">
    <property type="entry name" value="FE2OG_OXY"/>
    <property type="match status" value="1"/>
</dbReference>
<evidence type="ECO:0000313" key="8">
    <source>
        <dbReference type="EMBL" id="CAE0589380.1"/>
    </source>
</evidence>
<dbReference type="PANTHER" id="PTHR12907">
    <property type="entry name" value="EGL NINE HOMOLOG-RELATED"/>
    <property type="match status" value="1"/>
</dbReference>
<dbReference type="Pfam" id="PF13640">
    <property type="entry name" value="2OG-FeII_Oxy_3"/>
    <property type="match status" value="1"/>
</dbReference>
<dbReference type="PANTHER" id="PTHR12907:SF26">
    <property type="entry name" value="HIF PROLYL HYDROXYLASE, ISOFORM C"/>
    <property type="match status" value="1"/>
</dbReference>
<name>A0A6U8J1T4_EMIHU</name>
<keyword evidence="3" id="KW-0847">Vitamin C</keyword>
<reference evidence="8" key="1">
    <citation type="submission" date="2021-01" db="EMBL/GenBank/DDBJ databases">
        <authorList>
            <person name="Corre E."/>
            <person name="Pelletier E."/>
            <person name="Niang G."/>
            <person name="Scheremetjew M."/>
            <person name="Finn R."/>
            <person name="Kale V."/>
            <person name="Holt S."/>
            <person name="Cochrane G."/>
            <person name="Meng A."/>
            <person name="Brown T."/>
            <person name="Cohen L."/>
        </authorList>
    </citation>
    <scope>NUCLEOTIDE SEQUENCE</scope>
    <source>
        <strain evidence="8">379</strain>
    </source>
</reference>
<evidence type="ECO:0000256" key="3">
    <source>
        <dbReference type="ARBA" id="ARBA00022896"/>
    </source>
</evidence>
<dbReference type="InterPro" id="IPR005123">
    <property type="entry name" value="Oxoglu/Fe-dep_dioxygenase_dom"/>
</dbReference>
<dbReference type="GO" id="GO:0031543">
    <property type="term" value="F:peptidyl-proline dioxygenase activity"/>
    <property type="evidence" value="ECO:0007669"/>
    <property type="project" value="TreeGrafter"/>
</dbReference>
<comment type="cofactor">
    <cofactor evidence="1">
        <name>L-ascorbate</name>
        <dbReference type="ChEBI" id="CHEBI:38290"/>
    </cofactor>
</comment>
<dbReference type="GO" id="GO:0008198">
    <property type="term" value="F:ferrous iron binding"/>
    <property type="evidence" value="ECO:0007669"/>
    <property type="project" value="TreeGrafter"/>
</dbReference>
<dbReference type="SMART" id="SM00702">
    <property type="entry name" value="P4Hc"/>
    <property type="match status" value="1"/>
</dbReference>
<dbReference type="Gene3D" id="2.60.120.620">
    <property type="entry name" value="q2cbj1_9rhob like domain"/>
    <property type="match status" value="1"/>
</dbReference>
<sequence>MGPYDAVRILRTVLASYAVVARGMRCTTGGARQEVHGDGGVRPIHLVVVAVSLHRVGAHLATRPEEARRLAEIAVAAARDYLVEFRAVRRLILSLDSAAALPAAARQRLLCTVEPPLSSPSPAGGADGFLARTGEAGTQQHAELARLVGALLRHGYAVSEAPVLGDALLAAAEEEARLLQAAGRMQPSTIKRAGSGAARHRDAAARGDVVQWLDGTDGSAPACAALTQWLRGTLLEAVRGACAECPPGANPAAGTAPKLLLEPATSLPLAMLACYPGGGARFQRHVDNSPEAADTRAVTAVLYLNGGWTPSHGGALRVYGDLGKGDAVEVEPRRGTLVLFWAHRVPHEVMPASEPRYALSLWISTAPNQPPGWLERRGFAS</sequence>
<dbReference type="EMBL" id="HBIR01053104">
    <property type="protein sequence ID" value="CAE0589380.1"/>
    <property type="molecule type" value="Transcribed_RNA"/>
</dbReference>
<feature type="domain" description="Fe2OG dioxygenase" evidence="7">
    <location>
        <begin position="265"/>
        <end position="365"/>
    </location>
</feature>
<protein>
    <recommendedName>
        <fullName evidence="7">Fe2OG dioxygenase domain-containing protein</fullName>
    </recommendedName>
</protein>
<evidence type="ECO:0000259" key="7">
    <source>
        <dbReference type="PROSITE" id="PS51471"/>
    </source>
</evidence>
<evidence type="ECO:0000256" key="4">
    <source>
        <dbReference type="ARBA" id="ARBA00022964"/>
    </source>
</evidence>
<gene>
    <name evidence="8" type="ORF">EHUX00137_LOCUS41431</name>
</gene>
<evidence type="ECO:0000256" key="5">
    <source>
        <dbReference type="ARBA" id="ARBA00023002"/>
    </source>
</evidence>
<keyword evidence="6" id="KW-0408">Iron</keyword>
<accession>A0A6U8J1T4</accession>
<dbReference type="InterPro" id="IPR051559">
    <property type="entry name" value="HIF_prolyl_hydroxylases"/>
</dbReference>
<proteinExistence type="predicted"/>
<evidence type="ECO:0000256" key="2">
    <source>
        <dbReference type="ARBA" id="ARBA00022723"/>
    </source>
</evidence>
<dbReference type="GO" id="GO:0071456">
    <property type="term" value="P:cellular response to hypoxia"/>
    <property type="evidence" value="ECO:0007669"/>
    <property type="project" value="TreeGrafter"/>
</dbReference>
<evidence type="ECO:0000256" key="1">
    <source>
        <dbReference type="ARBA" id="ARBA00001961"/>
    </source>
</evidence>
<dbReference type="GO" id="GO:0031418">
    <property type="term" value="F:L-ascorbic acid binding"/>
    <property type="evidence" value="ECO:0007669"/>
    <property type="project" value="UniProtKB-KW"/>
</dbReference>
<evidence type="ECO:0000256" key="6">
    <source>
        <dbReference type="ARBA" id="ARBA00023004"/>
    </source>
</evidence>
<keyword evidence="2" id="KW-0479">Metal-binding</keyword>
<dbReference type="InterPro" id="IPR006620">
    <property type="entry name" value="Pro_4_hyd_alph"/>
</dbReference>
<organism evidence="8">
    <name type="scientific">Emiliania huxleyi</name>
    <name type="common">Coccolithophore</name>
    <name type="synonym">Pontosphaera huxleyi</name>
    <dbReference type="NCBI Taxonomy" id="2903"/>
    <lineage>
        <taxon>Eukaryota</taxon>
        <taxon>Haptista</taxon>
        <taxon>Haptophyta</taxon>
        <taxon>Prymnesiophyceae</taxon>
        <taxon>Isochrysidales</taxon>
        <taxon>Noelaerhabdaceae</taxon>
        <taxon>Emiliania</taxon>
    </lineage>
</organism>